<name>A0ABW1D9U7_9ACTN</name>
<protein>
    <recommendedName>
        <fullName evidence="3">Tetracycline repressor TetR C-terminal domain-containing protein</fullName>
    </recommendedName>
</protein>
<evidence type="ECO:0008006" key="3">
    <source>
        <dbReference type="Google" id="ProtNLM"/>
    </source>
</evidence>
<dbReference type="RefSeq" id="WP_379523433.1">
    <property type="nucleotide sequence ID" value="NZ_JBHSPA010000106.1"/>
</dbReference>
<gene>
    <name evidence="1" type="ORF">ACFPZ3_60085</name>
</gene>
<keyword evidence="2" id="KW-1185">Reference proteome</keyword>
<dbReference type="Proteomes" id="UP001596058">
    <property type="component" value="Unassembled WGS sequence"/>
</dbReference>
<dbReference type="EMBL" id="JBHSPA010000106">
    <property type="protein sequence ID" value="MFC5834015.1"/>
    <property type="molecule type" value="Genomic_DNA"/>
</dbReference>
<proteinExistence type="predicted"/>
<sequence length="103" mass="11434">MLRAIGLGIAEAQIVHRDLSLRVFAFVLLMDCRQDQGEPVMRHTPVPLSWLRAHPGLAVPHLREAVAAAPLMTVDEAFEHTMHGLIVTVRDLLATARQARRPS</sequence>
<comment type="caution">
    <text evidence="1">The sequence shown here is derived from an EMBL/GenBank/DDBJ whole genome shotgun (WGS) entry which is preliminary data.</text>
</comment>
<reference evidence="2" key="1">
    <citation type="journal article" date="2019" name="Int. J. Syst. Evol. Microbiol.">
        <title>The Global Catalogue of Microorganisms (GCM) 10K type strain sequencing project: providing services to taxonomists for standard genome sequencing and annotation.</title>
        <authorList>
            <consortium name="The Broad Institute Genomics Platform"/>
            <consortium name="The Broad Institute Genome Sequencing Center for Infectious Disease"/>
            <person name="Wu L."/>
            <person name="Ma J."/>
        </authorList>
    </citation>
    <scope>NUCLEOTIDE SEQUENCE [LARGE SCALE GENOMIC DNA]</scope>
    <source>
        <strain evidence="2">CCUG 53903</strain>
    </source>
</reference>
<accession>A0ABW1D9U7</accession>
<evidence type="ECO:0000313" key="1">
    <source>
        <dbReference type="EMBL" id="MFC5834015.1"/>
    </source>
</evidence>
<evidence type="ECO:0000313" key="2">
    <source>
        <dbReference type="Proteomes" id="UP001596058"/>
    </source>
</evidence>
<organism evidence="1 2">
    <name type="scientific">Nonomuraea insulae</name>
    <dbReference type="NCBI Taxonomy" id="1616787"/>
    <lineage>
        <taxon>Bacteria</taxon>
        <taxon>Bacillati</taxon>
        <taxon>Actinomycetota</taxon>
        <taxon>Actinomycetes</taxon>
        <taxon>Streptosporangiales</taxon>
        <taxon>Streptosporangiaceae</taxon>
        <taxon>Nonomuraea</taxon>
    </lineage>
</organism>